<reference evidence="7 8" key="1">
    <citation type="journal article" date="2018" name="Sci. Rep.">
        <title>Raphidocelis subcapitata (=Pseudokirchneriella subcapitata) provides an insight into genome evolution and environmental adaptations in the Sphaeropleales.</title>
        <authorList>
            <person name="Suzuki S."/>
            <person name="Yamaguchi H."/>
            <person name="Nakajima N."/>
            <person name="Kawachi M."/>
        </authorList>
    </citation>
    <scope>NUCLEOTIDE SEQUENCE [LARGE SCALE GENOMIC DNA]</scope>
    <source>
        <strain evidence="7 8">NIES-35</strain>
    </source>
</reference>
<evidence type="ECO:0000256" key="1">
    <source>
        <dbReference type="ARBA" id="ARBA00012468"/>
    </source>
</evidence>
<keyword evidence="4" id="KW-0479">Metal-binding</keyword>
<evidence type="ECO:0000256" key="4">
    <source>
        <dbReference type="ARBA" id="ARBA00022723"/>
    </source>
</evidence>
<dbReference type="OrthoDB" id="448954at2759"/>
<feature type="compositionally biased region" description="Pro residues" evidence="5">
    <location>
        <begin position="110"/>
        <end position="122"/>
    </location>
</feature>
<name>A0A2V0PFY2_9CHLO</name>
<dbReference type="InParanoid" id="A0A2V0PFY2"/>
<protein>
    <recommendedName>
        <fullName evidence="1">glutathione gamma-glutamylcysteinyltransferase</fullName>
        <ecNumber evidence="1">2.3.2.15</ecNumber>
    </recommendedName>
</protein>
<evidence type="ECO:0000313" key="8">
    <source>
        <dbReference type="Proteomes" id="UP000247498"/>
    </source>
</evidence>
<dbReference type="AlphaFoldDB" id="A0A2V0PFY2"/>
<keyword evidence="8" id="KW-1185">Reference proteome</keyword>
<dbReference type="GO" id="GO:0046872">
    <property type="term" value="F:metal ion binding"/>
    <property type="evidence" value="ECO:0007669"/>
    <property type="project" value="UniProtKB-KW"/>
</dbReference>
<dbReference type="InterPro" id="IPR038765">
    <property type="entry name" value="Papain-like_cys_pep_sf"/>
</dbReference>
<keyword evidence="3 7" id="KW-0808">Transferase</keyword>
<dbReference type="PANTHER" id="PTHR33447">
    <property type="entry name" value="GLUTATHIONE GAMMA-GLUTAMYLCYSTEINYLTRANSFERASE"/>
    <property type="match status" value="1"/>
</dbReference>
<feature type="domain" description="Peptidase C83" evidence="6">
    <location>
        <begin position="140"/>
        <end position="360"/>
    </location>
</feature>
<dbReference type="InterPro" id="IPR040409">
    <property type="entry name" value="PCS-like"/>
</dbReference>
<comment type="caution">
    <text evidence="7">The sequence shown here is derived from an EMBL/GenBank/DDBJ whole genome shotgun (WGS) entry which is preliminary data.</text>
</comment>
<dbReference type="PANTHER" id="PTHR33447:SF2">
    <property type="entry name" value="GLUTATHIONE GAMMA-GLUTAMYLCYSTEINYLTRANSFERASE"/>
    <property type="match status" value="1"/>
</dbReference>
<feature type="region of interest" description="Disordered" evidence="5">
    <location>
        <begin position="84"/>
        <end position="145"/>
    </location>
</feature>
<accession>A0A2V0PFY2</accession>
<gene>
    <name evidence="7" type="ORF">Rsub_11164</name>
</gene>
<organism evidence="7 8">
    <name type="scientific">Raphidocelis subcapitata</name>
    <dbReference type="NCBI Taxonomy" id="307507"/>
    <lineage>
        <taxon>Eukaryota</taxon>
        <taxon>Viridiplantae</taxon>
        <taxon>Chlorophyta</taxon>
        <taxon>core chlorophytes</taxon>
        <taxon>Chlorophyceae</taxon>
        <taxon>CS clade</taxon>
        <taxon>Sphaeropleales</taxon>
        <taxon>Selenastraceae</taxon>
        <taxon>Raphidocelis</taxon>
    </lineage>
</organism>
<dbReference type="Proteomes" id="UP000247498">
    <property type="component" value="Unassembled WGS sequence"/>
</dbReference>
<dbReference type="Gene3D" id="3.90.70.30">
    <property type="entry name" value="Phytochelatin synthase, N-terminal domain"/>
    <property type="match status" value="1"/>
</dbReference>
<dbReference type="FunCoup" id="A0A2V0PFY2">
    <property type="interactions" value="59"/>
</dbReference>
<dbReference type="InterPro" id="IPR007719">
    <property type="entry name" value="PCS_N"/>
</dbReference>
<dbReference type="Pfam" id="PF05023">
    <property type="entry name" value="Phytochelatin"/>
    <property type="match status" value="1"/>
</dbReference>
<evidence type="ECO:0000256" key="3">
    <source>
        <dbReference type="ARBA" id="ARBA00022679"/>
    </source>
</evidence>
<feature type="compositionally biased region" description="Low complexity" evidence="5">
    <location>
        <begin position="84"/>
        <end position="109"/>
    </location>
</feature>
<proteinExistence type="predicted"/>
<evidence type="ECO:0000256" key="2">
    <source>
        <dbReference type="ARBA" id="ARBA00022539"/>
    </source>
</evidence>
<dbReference type="FunFam" id="3.90.70.30:FF:000001">
    <property type="entry name" value="Glutathione gamma-glutamylcysteinyltransferase 1"/>
    <property type="match status" value="1"/>
</dbReference>
<dbReference type="GO" id="GO:0016756">
    <property type="term" value="F:glutathione gamma-glutamylcysteinyltransferase activity"/>
    <property type="evidence" value="ECO:0007669"/>
    <property type="project" value="UniProtKB-EC"/>
</dbReference>
<keyword evidence="2" id="KW-0104">Cadmium</keyword>
<sequence>MAGLPRLLQLTARSTGCSWAATGAAAAAAAAAWAPGAAHRAGSSSGAAAAARALRAAHTLATPASHSGASSAAAAALPAAMEAAMRQPRPAAPDAAAVPAGGPAARPAAPQLPQPQPQPQPQPLDESQMQHMRAPSPPPGVKKTFYKRKLPCPPAIEFSSPEGRQVFKEALEAGTMTGFFKLIEQLSTQDEPAFCGLASLAMVLNALSIDPRRTWKGSWRWFHERLLDCCLPLDKVAAEGIVLAQAACLAKCNGARVSLHRAGTFTLPEFRAALLQTAASGEEHVVVSYTRRAFGQTGDGHFSPIGGVHAGRDMALILDTARFKYPPHWVPIPLLFEAMAAVDAATGAPRGYLRLGAEEWPDSVLFTLDLRGGGWREAAEFGHAGAPALVESLARAGEAQPEAILSRLAAAAPLASVGGFVAMRFASSQCARDRCVPHAVRQQVLEELRATPLYQMVWPLLSADPRAAGLDFAAERLCMLLLLQPPTAWAPAAAWADAAQHAQWHKLLETSAVSILESEAKYLRHQFFHIGEVLAEGGEHAVEDCGTCTPKRGAADAAADAAGGGDELLAGPCATGGSSGVLHDQGGGGCCGGH</sequence>
<dbReference type="PROSITE" id="PS51443">
    <property type="entry name" value="PCS"/>
    <property type="match status" value="1"/>
</dbReference>
<evidence type="ECO:0000259" key="6">
    <source>
        <dbReference type="PROSITE" id="PS51443"/>
    </source>
</evidence>
<dbReference type="SUPFAM" id="SSF54001">
    <property type="entry name" value="Cysteine proteinases"/>
    <property type="match status" value="1"/>
</dbReference>
<dbReference type="EC" id="2.3.2.15" evidence="1"/>
<dbReference type="GO" id="GO:0046938">
    <property type="term" value="P:phytochelatin biosynthetic process"/>
    <property type="evidence" value="ECO:0007669"/>
    <property type="project" value="InterPro"/>
</dbReference>
<dbReference type="GO" id="GO:0010273">
    <property type="term" value="P:detoxification of copper ion"/>
    <property type="evidence" value="ECO:0007669"/>
    <property type="project" value="TreeGrafter"/>
</dbReference>
<evidence type="ECO:0000256" key="5">
    <source>
        <dbReference type="SAM" id="MobiDB-lite"/>
    </source>
</evidence>
<dbReference type="STRING" id="307507.A0A2V0PFY2"/>
<evidence type="ECO:0000313" key="7">
    <source>
        <dbReference type="EMBL" id="GBF98758.1"/>
    </source>
</evidence>
<dbReference type="InterPro" id="IPR038156">
    <property type="entry name" value="PCS_N_sf"/>
</dbReference>
<dbReference type="GO" id="GO:0098849">
    <property type="term" value="P:cellular detoxification of cadmium ion"/>
    <property type="evidence" value="ECO:0007669"/>
    <property type="project" value="TreeGrafter"/>
</dbReference>
<dbReference type="EMBL" id="BDRX01000134">
    <property type="protein sequence ID" value="GBF98758.1"/>
    <property type="molecule type" value="Genomic_DNA"/>
</dbReference>